<protein>
    <recommendedName>
        <fullName evidence="3">ADF-H domain-containing protein</fullName>
    </recommendedName>
</protein>
<dbReference type="InterPro" id="IPR002108">
    <property type="entry name" value="ADF-H"/>
</dbReference>
<feature type="domain" description="ADF-H" evidence="3">
    <location>
        <begin position="4"/>
        <end position="81"/>
    </location>
</feature>
<accession>A0A1S8WQ51</accession>
<dbReference type="Gene3D" id="3.40.20.10">
    <property type="entry name" value="Severin"/>
    <property type="match status" value="1"/>
</dbReference>
<dbReference type="EMBL" id="KV897075">
    <property type="protein sequence ID" value="OON16578.1"/>
    <property type="molecule type" value="Genomic_DNA"/>
</dbReference>
<keyword evidence="2" id="KW-0009">Actin-binding</keyword>
<dbReference type="GO" id="GO:0030042">
    <property type="term" value="P:actin filament depolymerization"/>
    <property type="evidence" value="ECO:0007669"/>
    <property type="project" value="InterPro"/>
</dbReference>
<keyword evidence="5" id="KW-1185">Reference proteome</keyword>
<dbReference type="Proteomes" id="UP000243686">
    <property type="component" value="Unassembled WGS sequence"/>
</dbReference>
<gene>
    <name evidence="4" type="ORF">X801_07608</name>
</gene>
<proteinExistence type="inferred from homology"/>
<dbReference type="Pfam" id="PF00241">
    <property type="entry name" value="Cofilin_ADF"/>
    <property type="match status" value="1"/>
</dbReference>
<evidence type="ECO:0000259" key="3">
    <source>
        <dbReference type="Pfam" id="PF00241"/>
    </source>
</evidence>
<dbReference type="GO" id="GO:0015629">
    <property type="term" value="C:actin cytoskeleton"/>
    <property type="evidence" value="ECO:0007669"/>
    <property type="project" value="InterPro"/>
</dbReference>
<sequence>MTSGIKPSEECLDVFNRIKMQHTNMYAIFRVESEEIIVDKLSDSGAKYEDFLEDMHRRANTGCFAVIDFPYKRGMSTDSKLWIGCSPTFHHRKVPGASFWIHHLLSGLSTLDWCKPSCPHCLPPIVGGRNSVVTETKTSYTINSLFT</sequence>
<dbReference type="AlphaFoldDB" id="A0A1S8WQ51"/>
<name>A0A1S8WQ51_OPIVI</name>
<dbReference type="InterPro" id="IPR029006">
    <property type="entry name" value="ADF-H/Gelsolin-like_dom_sf"/>
</dbReference>
<dbReference type="SUPFAM" id="SSF55753">
    <property type="entry name" value="Actin depolymerizing proteins"/>
    <property type="match status" value="1"/>
</dbReference>
<comment type="similarity">
    <text evidence="1">Belongs to the actin-binding proteins ADF family.</text>
</comment>
<dbReference type="InterPro" id="IPR017904">
    <property type="entry name" value="ADF/Cofilin"/>
</dbReference>
<dbReference type="PANTHER" id="PTHR11913">
    <property type="entry name" value="COFILIN-RELATED"/>
    <property type="match status" value="1"/>
</dbReference>
<feature type="non-terminal residue" evidence="4">
    <location>
        <position position="147"/>
    </location>
</feature>
<reference evidence="4 5" key="1">
    <citation type="submission" date="2015-03" db="EMBL/GenBank/DDBJ databases">
        <title>Draft genome of the nematode, Opisthorchis viverrini.</title>
        <authorList>
            <person name="Mitreva M."/>
        </authorList>
    </citation>
    <scope>NUCLEOTIDE SEQUENCE [LARGE SCALE GENOMIC DNA]</scope>
    <source>
        <strain evidence="4">Khon Kaen</strain>
    </source>
</reference>
<evidence type="ECO:0000256" key="2">
    <source>
        <dbReference type="ARBA" id="ARBA00023203"/>
    </source>
</evidence>
<evidence type="ECO:0000313" key="5">
    <source>
        <dbReference type="Proteomes" id="UP000243686"/>
    </source>
</evidence>
<evidence type="ECO:0000313" key="4">
    <source>
        <dbReference type="EMBL" id="OON16578.1"/>
    </source>
</evidence>
<organism evidence="4 5">
    <name type="scientific">Opisthorchis viverrini</name>
    <name type="common">Southeast Asian liver fluke</name>
    <dbReference type="NCBI Taxonomy" id="6198"/>
    <lineage>
        <taxon>Eukaryota</taxon>
        <taxon>Metazoa</taxon>
        <taxon>Spiralia</taxon>
        <taxon>Lophotrochozoa</taxon>
        <taxon>Platyhelminthes</taxon>
        <taxon>Trematoda</taxon>
        <taxon>Digenea</taxon>
        <taxon>Opisthorchiida</taxon>
        <taxon>Opisthorchiata</taxon>
        <taxon>Opisthorchiidae</taxon>
        <taxon>Opisthorchis</taxon>
    </lineage>
</organism>
<dbReference type="GO" id="GO:0003779">
    <property type="term" value="F:actin binding"/>
    <property type="evidence" value="ECO:0007669"/>
    <property type="project" value="UniProtKB-KW"/>
</dbReference>
<evidence type="ECO:0000256" key="1">
    <source>
        <dbReference type="ARBA" id="ARBA00006844"/>
    </source>
</evidence>